<dbReference type="SUPFAM" id="SSF50182">
    <property type="entry name" value="Sm-like ribonucleoproteins"/>
    <property type="match status" value="1"/>
</dbReference>
<dbReference type="Pfam" id="PF21082">
    <property type="entry name" value="MS_channel_3rd"/>
    <property type="match status" value="1"/>
</dbReference>
<proteinExistence type="inferred from homology"/>
<dbReference type="STRING" id="579137.Metvu_0979"/>
<evidence type="ECO:0000313" key="11">
    <source>
        <dbReference type="Proteomes" id="UP000002063"/>
    </source>
</evidence>
<feature type="transmembrane region" description="Helical" evidence="7">
    <location>
        <begin position="58"/>
        <end position="79"/>
    </location>
</feature>
<dbReference type="Pfam" id="PF00924">
    <property type="entry name" value="MS_channel_2nd"/>
    <property type="match status" value="1"/>
</dbReference>
<keyword evidence="5 7" id="KW-1133">Transmembrane helix</keyword>
<organism evidence="10 11">
    <name type="scientific">Methanocaldococcus vulcanius (strain ATCC 700851 / DSM 12094 / M7)</name>
    <name type="common">Methanococcus vulcanius</name>
    <dbReference type="NCBI Taxonomy" id="579137"/>
    <lineage>
        <taxon>Archaea</taxon>
        <taxon>Methanobacteriati</taxon>
        <taxon>Methanobacteriota</taxon>
        <taxon>Methanomada group</taxon>
        <taxon>Methanococci</taxon>
        <taxon>Methanococcales</taxon>
        <taxon>Methanocaldococcaceae</taxon>
        <taxon>Methanocaldococcus</taxon>
    </lineage>
</organism>
<dbReference type="PANTHER" id="PTHR30221">
    <property type="entry name" value="SMALL-CONDUCTANCE MECHANOSENSITIVE CHANNEL"/>
    <property type="match status" value="1"/>
</dbReference>
<comment type="subcellular location">
    <subcellularLocation>
        <location evidence="1">Cell membrane</location>
        <topology evidence="1">Multi-pass membrane protein</topology>
    </subcellularLocation>
</comment>
<dbReference type="eggNOG" id="arCOG01568">
    <property type="taxonomic scope" value="Archaea"/>
</dbReference>
<sequence>MVKDMDLTQPLPYIGISLIKIIWSVVAFIVGWIVAKIIVSVFRKGLDKTTLPEILKDFLSNAIYALLLVAVLLIAVSLLGVNVGSVVIGLSAVIGLVLGFGLQDTMTNLAAGFWIALMRPFDKEDVITTNGLTGKVSNIGVMSTELTTPDNKVIFISNKDIWGSPIINYTRQPIRRVDVNVGVAYGTKLDEAIQIAIDFMKNHPLVLNDPSPAVVITELADSSINLQLRAWVKTEDYWTVMNDLLKGIYEVYTEKGIEIPFPQLDVHLKQ</sequence>
<feature type="domain" description="Mechanosensitive ion channel MscS C-terminal" evidence="9">
    <location>
        <begin position="177"/>
        <end position="259"/>
    </location>
</feature>
<dbReference type="InterPro" id="IPR045275">
    <property type="entry name" value="MscS_archaea/bacteria_type"/>
</dbReference>
<comment type="similarity">
    <text evidence="2">Belongs to the MscS (TC 1.A.23) family.</text>
</comment>
<keyword evidence="6 7" id="KW-0472">Membrane</keyword>
<accession>C9RGY5</accession>
<dbReference type="InterPro" id="IPR023408">
    <property type="entry name" value="MscS_beta-dom_sf"/>
</dbReference>
<dbReference type="InterPro" id="IPR049278">
    <property type="entry name" value="MS_channel_C"/>
</dbReference>
<evidence type="ECO:0000259" key="9">
    <source>
        <dbReference type="Pfam" id="PF21082"/>
    </source>
</evidence>
<gene>
    <name evidence="10" type="ordered locus">Metvu_0979</name>
</gene>
<dbReference type="GO" id="GO:0008381">
    <property type="term" value="F:mechanosensitive monoatomic ion channel activity"/>
    <property type="evidence" value="ECO:0007669"/>
    <property type="project" value="InterPro"/>
</dbReference>
<dbReference type="Proteomes" id="UP000002063">
    <property type="component" value="Chromosome"/>
</dbReference>
<dbReference type="GO" id="GO:0005886">
    <property type="term" value="C:plasma membrane"/>
    <property type="evidence" value="ECO:0007669"/>
    <property type="project" value="UniProtKB-SubCell"/>
</dbReference>
<dbReference type="AlphaFoldDB" id="C9RGY5"/>
<protein>
    <submittedName>
        <fullName evidence="10">MscS Mechanosensitive ion channel</fullName>
    </submittedName>
</protein>
<feature type="domain" description="Mechanosensitive ion channel MscS" evidence="8">
    <location>
        <begin position="104"/>
        <end position="171"/>
    </location>
</feature>
<dbReference type="InterPro" id="IPR011066">
    <property type="entry name" value="MscS_channel_C_sf"/>
</dbReference>
<evidence type="ECO:0000256" key="5">
    <source>
        <dbReference type="ARBA" id="ARBA00022989"/>
    </source>
</evidence>
<evidence type="ECO:0000256" key="7">
    <source>
        <dbReference type="SAM" id="Phobius"/>
    </source>
</evidence>
<dbReference type="HOGENOM" id="CLU_037945_1_1_2"/>
<dbReference type="PANTHER" id="PTHR30221:SF19">
    <property type="entry name" value="SMALL-CONDUCTANCE MECHANOSENSITIVE CHANNEL"/>
    <property type="match status" value="1"/>
</dbReference>
<evidence type="ECO:0000256" key="6">
    <source>
        <dbReference type="ARBA" id="ARBA00023136"/>
    </source>
</evidence>
<evidence type="ECO:0000256" key="2">
    <source>
        <dbReference type="ARBA" id="ARBA00008017"/>
    </source>
</evidence>
<dbReference type="InterPro" id="IPR010920">
    <property type="entry name" value="LSM_dom_sf"/>
</dbReference>
<name>C9RGY5_METVM</name>
<dbReference type="InterPro" id="IPR011014">
    <property type="entry name" value="MscS_channel_TM-2"/>
</dbReference>
<keyword evidence="11" id="KW-1185">Reference proteome</keyword>
<evidence type="ECO:0000256" key="4">
    <source>
        <dbReference type="ARBA" id="ARBA00022692"/>
    </source>
</evidence>
<keyword evidence="4 7" id="KW-0812">Transmembrane</keyword>
<dbReference type="SUPFAM" id="SSF82861">
    <property type="entry name" value="Mechanosensitive channel protein MscS (YggB), transmembrane region"/>
    <property type="match status" value="1"/>
</dbReference>
<reference evidence="10" key="1">
    <citation type="submission" date="2009-10" db="EMBL/GenBank/DDBJ databases">
        <title>Complete sequence of chromosome of Methanocaldococcus vulcanius M7.</title>
        <authorList>
            <consortium name="US DOE Joint Genome Institute"/>
            <person name="Lucas S."/>
            <person name="Copeland A."/>
            <person name="Lapidus A."/>
            <person name="Glavina del Rio T."/>
            <person name="Dalin E."/>
            <person name="Tice H."/>
            <person name="Bruce D."/>
            <person name="Goodwin L."/>
            <person name="Pitluck S."/>
            <person name="Lcollab F.I."/>
            <person name="Brettin T."/>
            <person name="Detter J.C."/>
            <person name="Han C."/>
            <person name="Tapia R."/>
            <person name="Kuske C.R."/>
            <person name="Schmutz J."/>
            <person name="Larimer F."/>
            <person name="Land M."/>
            <person name="Hauser L."/>
            <person name="Kyrpides N."/>
            <person name="Ovchinikova G."/>
            <person name="Sieprawska-Lupa M."/>
            <person name="Whitman W.B."/>
            <person name="Woyke T."/>
        </authorList>
    </citation>
    <scope>NUCLEOTIDE SEQUENCE [LARGE SCALE GENOMIC DNA]</scope>
    <source>
        <strain evidence="10">M7</strain>
    </source>
</reference>
<evidence type="ECO:0000256" key="1">
    <source>
        <dbReference type="ARBA" id="ARBA00004651"/>
    </source>
</evidence>
<dbReference type="Gene3D" id="3.30.70.100">
    <property type="match status" value="1"/>
</dbReference>
<feature type="transmembrane region" description="Helical" evidence="7">
    <location>
        <begin position="12"/>
        <end position="38"/>
    </location>
</feature>
<dbReference type="EMBL" id="CP001787">
    <property type="protein sequence ID" value="ACX72837.1"/>
    <property type="molecule type" value="Genomic_DNA"/>
</dbReference>
<dbReference type="Gene3D" id="1.10.287.1260">
    <property type="match status" value="1"/>
</dbReference>
<feature type="transmembrane region" description="Helical" evidence="7">
    <location>
        <begin position="85"/>
        <end position="102"/>
    </location>
</feature>
<evidence type="ECO:0000256" key="3">
    <source>
        <dbReference type="ARBA" id="ARBA00022475"/>
    </source>
</evidence>
<keyword evidence="3" id="KW-1003">Cell membrane</keyword>
<dbReference type="InterPro" id="IPR006685">
    <property type="entry name" value="MscS_channel_2nd"/>
</dbReference>
<evidence type="ECO:0000259" key="8">
    <source>
        <dbReference type="Pfam" id="PF00924"/>
    </source>
</evidence>
<dbReference type="SUPFAM" id="SSF82689">
    <property type="entry name" value="Mechanosensitive channel protein MscS (YggB), C-terminal domain"/>
    <property type="match status" value="1"/>
</dbReference>
<dbReference type="KEGG" id="mvu:Metvu_0979"/>
<evidence type="ECO:0000313" key="10">
    <source>
        <dbReference type="EMBL" id="ACX72837.1"/>
    </source>
</evidence>
<dbReference type="Gene3D" id="2.30.30.60">
    <property type="match status" value="1"/>
</dbReference>